<keyword evidence="2" id="KW-1185">Reference proteome</keyword>
<comment type="caution">
    <text evidence="1">The sequence shown here is derived from an EMBL/GenBank/DDBJ whole genome shotgun (WGS) entry which is preliminary data.</text>
</comment>
<protein>
    <submittedName>
        <fullName evidence="1">Uncharacterized protein</fullName>
    </submittedName>
</protein>
<name>A0A7W5ZXM5_9SPHN</name>
<dbReference type="RefSeq" id="WP_183612683.1">
    <property type="nucleotide sequence ID" value="NZ_JACICY010000003.1"/>
</dbReference>
<gene>
    <name evidence="1" type="ORF">GGQ88_001680</name>
</gene>
<dbReference type="AlphaFoldDB" id="A0A7W5ZXM5"/>
<dbReference type="EMBL" id="JACICY010000003">
    <property type="protein sequence ID" value="MBB3860414.1"/>
    <property type="molecule type" value="Genomic_DNA"/>
</dbReference>
<sequence length="89" mass="9134">MIQDAFEGYADSPIAPAQFCFSITPSDTADLPRATKALYVGTGGSIVVLSVRGTSPVTFANVQDGTILDVRTQAVRATGTTASNIVGLA</sequence>
<evidence type="ECO:0000313" key="1">
    <source>
        <dbReference type="EMBL" id="MBB3860414.1"/>
    </source>
</evidence>
<organism evidence="1 2">
    <name type="scientific">Novosphingobium hassiacum</name>
    <dbReference type="NCBI Taxonomy" id="173676"/>
    <lineage>
        <taxon>Bacteria</taxon>
        <taxon>Pseudomonadati</taxon>
        <taxon>Pseudomonadota</taxon>
        <taxon>Alphaproteobacteria</taxon>
        <taxon>Sphingomonadales</taxon>
        <taxon>Sphingomonadaceae</taxon>
        <taxon>Novosphingobium</taxon>
    </lineage>
</organism>
<reference evidence="1 2" key="1">
    <citation type="submission" date="2020-08" db="EMBL/GenBank/DDBJ databases">
        <title>Genomic Encyclopedia of Type Strains, Phase IV (KMG-IV): sequencing the most valuable type-strain genomes for metagenomic binning, comparative biology and taxonomic classification.</title>
        <authorList>
            <person name="Goeker M."/>
        </authorList>
    </citation>
    <scope>NUCLEOTIDE SEQUENCE [LARGE SCALE GENOMIC DNA]</scope>
    <source>
        <strain evidence="1 2">DSM 14552</strain>
    </source>
</reference>
<proteinExistence type="predicted"/>
<accession>A0A7W5ZXM5</accession>
<evidence type="ECO:0000313" key="2">
    <source>
        <dbReference type="Proteomes" id="UP000562395"/>
    </source>
</evidence>
<dbReference type="Proteomes" id="UP000562395">
    <property type="component" value="Unassembled WGS sequence"/>
</dbReference>